<dbReference type="Proteomes" id="UP001054945">
    <property type="component" value="Unassembled WGS sequence"/>
</dbReference>
<dbReference type="EMBL" id="BPLR01003602">
    <property type="protein sequence ID" value="GIX86598.1"/>
    <property type="molecule type" value="Genomic_DNA"/>
</dbReference>
<gene>
    <name evidence="1" type="ORF">CEXT_509111</name>
</gene>
<protein>
    <submittedName>
        <fullName evidence="1">Uncharacterized protein</fullName>
    </submittedName>
</protein>
<dbReference type="AlphaFoldDB" id="A0AAV4NS80"/>
<evidence type="ECO:0000313" key="2">
    <source>
        <dbReference type="Proteomes" id="UP001054945"/>
    </source>
</evidence>
<accession>A0AAV4NS80</accession>
<proteinExistence type="predicted"/>
<evidence type="ECO:0000313" key="1">
    <source>
        <dbReference type="EMBL" id="GIX86598.1"/>
    </source>
</evidence>
<name>A0AAV4NS80_CAEEX</name>
<organism evidence="1 2">
    <name type="scientific">Caerostris extrusa</name>
    <name type="common">Bark spider</name>
    <name type="synonym">Caerostris bankana</name>
    <dbReference type="NCBI Taxonomy" id="172846"/>
    <lineage>
        <taxon>Eukaryota</taxon>
        <taxon>Metazoa</taxon>
        <taxon>Ecdysozoa</taxon>
        <taxon>Arthropoda</taxon>
        <taxon>Chelicerata</taxon>
        <taxon>Arachnida</taxon>
        <taxon>Araneae</taxon>
        <taxon>Araneomorphae</taxon>
        <taxon>Entelegynae</taxon>
        <taxon>Araneoidea</taxon>
        <taxon>Araneidae</taxon>
        <taxon>Caerostris</taxon>
    </lineage>
</organism>
<comment type="caution">
    <text evidence="1">The sequence shown here is derived from an EMBL/GenBank/DDBJ whole genome shotgun (WGS) entry which is preliminary data.</text>
</comment>
<reference evidence="1 2" key="1">
    <citation type="submission" date="2021-06" db="EMBL/GenBank/DDBJ databases">
        <title>Caerostris extrusa draft genome.</title>
        <authorList>
            <person name="Kono N."/>
            <person name="Arakawa K."/>
        </authorList>
    </citation>
    <scope>NUCLEOTIDE SEQUENCE [LARGE SCALE GENOMIC DNA]</scope>
</reference>
<sequence>MLSVKSEKKVFIHGGRKFVHCQGLKWGSKGCLEDPCEGCSRGEKRKAFKAEENIAASPATFSGHQLTWRLDRSCVRERYSDEYGLWVREVAGHICPDRFRRARCVAFEAPSLFRKVIIGSIFYPDVSSWSFLHIFSWYFMSWWKY</sequence>
<keyword evidence="2" id="KW-1185">Reference proteome</keyword>